<dbReference type="Gene3D" id="1.25.10.10">
    <property type="entry name" value="Leucine-rich Repeat Variant"/>
    <property type="match status" value="1"/>
</dbReference>
<dbReference type="SUPFAM" id="SSF48371">
    <property type="entry name" value="ARM repeat"/>
    <property type="match status" value="2"/>
</dbReference>
<keyword evidence="5" id="KW-0808">Transferase</keyword>
<dbReference type="Pfam" id="PF02259">
    <property type="entry name" value="FAT"/>
    <property type="match status" value="1"/>
</dbReference>
<keyword evidence="11" id="KW-0539">Nucleus</keyword>
<evidence type="ECO:0000256" key="6">
    <source>
        <dbReference type="ARBA" id="ARBA00022741"/>
    </source>
</evidence>
<dbReference type="GO" id="GO:0000077">
    <property type="term" value="P:DNA damage checkpoint signaling"/>
    <property type="evidence" value="ECO:0007669"/>
    <property type="project" value="TreeGrafter"/>
</dbReference>
<evidence type="ECO:0000256" key="7">
    <source>
        <dbReference type="ARBA" id="ARBA00022763"/>
    </source>
</evidence>
<feature type="non-terminal residue" evidence="15">
    <location>
        <position position="1730"/>
    </location>
</feature>
<evidence type="ECO:0000259" key="14">
    <source>
        <dbReference type="PROSITE" id="PS51189"/>
    </source>
</evidence>
<protein>
    <recommendedName>
        <fullName evidence="12">Serine/threonine-protein kinase ATR</fullName>
        <ecNumber evidence="3">2.7.11.1</ecNumber>
    </recommendedName>
</protein>
<comment type="similarity">
    <text evidence="2">Belongs to the PI3/PI4-kinase family. ATM subfamily.</text>
</comment>
<keyword evidence="10" id="KW-0234">DNA repair</keyword>
<dbReference type="InterPro" id="IPR016024">
    <property type="entry name" value="ARM-type_fold"/>
</dbReference>
<dbReference type="Pfam" id="PF08064">
    <property type="entry name" value="UME"/>
    <property type="match status" value="1"/>
</dbReference>
<feature type="domain" description="FAT" evidence="14">
    <location>
        <begin position="726"/>
        <end position="1295"/>
    </location>
</feature>
<dbReference type="PANTHER" id="PTHR11139:SF69">
    <property type="entry name" value="SERINE_THREONINE-PROTEIN KINASE ATR"/>
    <property type="match status" value="1"/>
</dbReference>
<dbReference type="PROSITE" id="PS51189">
    <property type="entry name" value="FAT"/>
    <property type="match status" value="1"/>
</dbReference>
<dbReference type="InterPro" id="IPR057564">
    <property type="entry name" value="HEAT_ATR"/>
</dbReference>
<dbReference type="GO" id="GO:0004674">
    <property type="term" value="F:protein serine/threonine kinase activity"/>
    <property type="evidence" value="ECO:0007669"/>
    <property type="project" value="UniProtKB-KW"/>
</dbReference>
<dbReference type="Gene3D" id="3.30.1010.10">
    <property type="entry name" value="Phosphatidylinositol 3-kinase Catalytic Subunit, Chain A, domain 4"/>
    <property type="match status" value="1"/>
</dbReference>
<dbReference type="InterPro" id="IPR056802">
    <property type="entry name" value="ATR-like_M-HEAT"/>
</dbReference>
<evidence type="ECO:0000256" key="12">
    <source>
        <dbReference type="ARBA" id="ARBA00024420"/>
    </source>
</evidence>
<dbReference type="PROSITE" id="PS00916">
    <property type="entry name" value="PI3_4_KINASE_2"/>
    <property type="match status" value="1"/>
</dbReference>
<evidence type="ECO:0000313" key="15">
    <source>
        <dbReference type="EMBL" id="CAL1526088.1"/>
    </source>
</evidence>
<evidence type="ECO:0000256" key="4">
    <source>
        <dbReference type="ARBA" id="ARBA00022527"/>
    </source>
</evidence>
<evidence type="ECO:0000313" key="16">
    <source>
        <dbReference type="Proteomes" id="UP001497497"/>
    </source>
</evidence>
<dbReference type="Pfam" id="PF00454">
    <property type="entry name" value="PI3_PI4_kinase"/>
    <property type="match status" value="1"/>
</dbReference>
<keyword evidence="8" id="KW-0418">Kinase</keyword>
<gene>
    <name evidence="15" type="ORF">GSLYS_00000265001</name>
</gene>
<feature type="domain" description="PI3K/PI4K catalytic" evidence="13">
    <location>
        <begin position="1402"/>
        <end position="1709"/>
    </location>
</feature>
<dbReference type="GO" id="GO:0005694">
    <property type="term" value="C:chromosome"/>
    <property type="evidence" value="ECO:0007669"/>
    <property type="project" value="TreeGrafter"/>
</dbReference>
<comment type="subcellular location">
    <subcellularLocation>
        <location evidence="1">Nucleus</location>
    </subcellularLocation>
</comment>
<reference evidence="15 16" key="1">
    <citation type="submission" date="2024-04" db="EMBL/GenBank/DDBJ databases">
        <authorList>
            <consortium name="Genoscope - CEA"/>
            <person name="William W."/>
        </authorList>
    </citation>
    <scope>NUCLEOTIDE SEQUENCE [LARGE SCALE GENOMIC DNA]</scope>
</reference>
<keyword evidence="7" id="KW-0227">DNA damage</keyword>
<dbReference type="InterPro" id="IPR012993">
    <property type="entry name" value="UME"/>
</dbReference>
<feature type="non-terminal residue" evidence="15">
    <location>
        <position position="1"/>
    </location>
</feature>
<dbReference type="SMART" id="SM00146">
    <property type="entry name" value="PI3Kc"/>
    <property type="match status" value="1"/>
</dbReference>
<name>A0AAV2GXJ7_LYMST</name>
<dbReference type="GO" id="GO:0000723">
    <property type="term" value="P:telomere maintenance"/>
    <property type="evidence" value="ECO:0007669"/>
    <property type="project" value="TreeGrafter"/>
</dbReference>
<evidence type="ECO:0000256" key="11">
    <source>
        <dbReference type="ARBA" id="ARBA00023242"/>
    </source>
</evidence>
<dbReference type="InterPro" id="IPR018936">
    <property type="entry name" value="PI3/4_kinase_CS"/>
</dbReference>
<dbReference type="SUPFAM" id="SSF48452">
    <property type="entry name" value="TPR-like"/>
    <property type="match status" value="1"/>
</dbReference>
<keyword evidence="16" id="KW-1185">Reference proteome</keyword>
<dbReference type="FunFam" id="3.30.1010.10:FF:000011">
    <property type="entry name" value="serine/threonine-protein kinase ATR"/>
    <property type="match status" value="1"/>
</dbReference>
<evidence type="ECO:0000256" key="8">
    <source>
        <dbReference type="ARBA" id="ARBA00022777"/>
    </source>
</evidence>
<keyword evidence="9" id="KW-0067">ATP-binding</keyword>
<organism evidence="15 16">
    <name type="scientific">Lymnaea stagnalis</name>
    <name type="common">Great pond snail</name>
    <name type="synonym">Helix stagnalis</name>
    <dbReference type="NCBI Taxonomy" id="6523"/>
    <lineage>
        <taxon>Eukaryota</taxon>
        <taxon>Metazoa</taxon>
        <taxon>Spiralia</taxon>
        <taxon>Lophotrochozoa</taxon>
        <taxon>Mollusca</taxon>
        <taxon>Gastropoda</taxon>
        <taxon>Heterobranchia</taxon>
        <taxon>Euthyneura</taxon>
        <taxon>Panpulmonata</taxon>
        <taxon>Hygrophila</taxon>
        <taxon>Lymnaeoidea</taxon>
        <taxon>Lymnaeidae</taxon>
        <taxon>Lymnaea</taxon>
    </lineage>
</organism>
<evidence type="ECO:0000256" key="2">
    <source>
        <dbReference type="ARBA" id="ARBA00010769"/>
    </source>
</evidence>
<dbReference type="GO" id="GO:0005524">
    <property type="term" value="F:ATP binding"/>
    <property type="evidence" value="ECO:0007669"/>
    <property type="project" value="UniProtKB-KW"/>
</dbReference>
<evidence type="ECO:0000259" key="13">
    <source>
        <dbReference type="PROSITE" id="PS50290"/>
    </source>
</evidence>
<dbReference type="Pfam" id="PF23593">
    <property type="entry name" value="HEAT_ATR"/>
    <property type="match status" value="1"/>
</dbReference>
<dbReference type="Proteomes" id="UP001497497">
    <property type="component" value="Unassembled WGS sequence"/>
</dbReference>
<dbReference type="InterPro" id="IPR011009">
    <property type="entry name" value="Kinase-like_dom_sf"/>
</dbReference>
<evidence type="ECO:0000256" key="9">
    <source>
        <dbReference type="ARBA" id="ARBA00022840"/>
    </source>
</evidence>
<evidence type="ECO:0000256" key="1">
    <source>
        <dbReference type="ARBA" id="ARBA00004123"/>
    </source>
</evidence>
<accession>A0AAV2GXJ7</accession>
<evidence type="ECO:0000256" key="3">
    <source>
        <dbReference type="ARBA" id="ARBA00012513"/>
    </source>
</evidence>
<dbReference type="Gene3D" id="1.10.1070.11">
    <property type="entry name" value="Phosphatidylinositol 3-/4-kinase, catalytic domain"/>
    <property type="match status" value="1"/>
</dbReference>
<dbReference type="GO" id="GO:0005634">
    <property type="term" value="C:nucleus"/>
    <property type="evidence" value="ECO:0007669"/>
    <property type="project" value="UniProtKB-SubCell"/>
</dbReference>
<dbReference type="InterPro" id="IPR036940">
    <property type="entry name" value="PI3/4_kinase_cat_sf"/>
</dbReference>
<dbReference type="GO" id="GO:0006281">
    <property type="term" value="P:DNA repair"/>
    <property type="evidence" value="ECO:0007669"/>
    <property type="project" value="UniProtKB-KW"/>
</dbReference>
<dbReference type="PANTHER" id="PTHR11139">
    <property type="entry name" value="ATAXIA TELANGIECTASIA MUTATED ATM -RELATED"/>
    <property type="match status" value="1"/>
</dbReference>
<evidence type="ECO:0000256" key="5">
    <source>
        <dbReference type="ARBA" id="ARBA00022679"/>
    </source>
</evidence>
<proteinExistence type="inferred from homology"/>
<dbReference type="InterPro" id="IPR000403">
    <property type="entry name" value="PI3/4_kinase_cat_dom"/>
</dbReference>
<dbReference type="EMBL" id="CAXITT010000002">
    <property type="protein sequence ID" value="CAL1526088.1"/>
    <property type="molecule type" value="Genomic_DNA"/>
</dbReference>
<dbReference type="InterPro" id="IPR014009">
    <property type="entry name" value="PIK_FAT"/>
</dbReference>
<keyword evidence="6" id="KW-0547">Nucleotide-binding</keyword>
<dbReference type="EC" id="2.7.11.1" evidence="3"/>
<dbReference type="InterPro" id="IPR011990">
    <property type="entry name" value="TPR-like_helical_dom_sf"/>
</dbReference>
<dbReference type="Pfam" id="PF25030">
    <property type="entry name" value="M-HEAT_ATR"/>
    <property type="match status" value="1"/>
</dbReference>
<dbReference type="SUPFAM" id="SSF56112">
    <property type="entry name" value="Protein kinase-like (PK-like)"/>
    <property type="match status" value="1"/>
</dbReference>
<dbReference type="FunFam" id="1.10.1070.11:FF:000009">
    <property type="entry name" value="Putative serine/threonine-protein kinase ATR"/>
    <property type="match status" value="1"/>
</dbReference>
<comment type="caution">
    <text evidence="15">The sequence shown here is derived from an EMBL/GenBank/DDBJ whole genome shotgun (WGS) entry which is preliminary data.</text>
</comment>
<sequence length="1730" mass="197804">DLLESVVIKLLESRISPYLSTPAVAFEELQEIASYKKESMQQIYVRFKPAIYKFLVEALHEDQRATKGSNGKNFVINVASTVGAEDLKAFLQCGERYMLPLLVSRASPEVTKIIKLIASLQSTSNIRRSLLINNTKYIFSYLVRSCQSEDMEKGLLYLENETEFSLGNLLRLDFQRVHNELLLHLSTHYHQVFNGLKILAANDEQYKGPRNIETPEQMAHYLEPRLLGVFAFFDSQLMNSNTLKGDKELALKSVIAIIGLMGSRQISSIRHKVMNTLRLGLQFTERSFVEISCKAWNCFVRSLDLSMLGVMMSQIIATLLPLLQALPGQVAEIFNYMIVENRAALGNHFQEIYFLPDIPELADAKAVLKEIGESSASRTDLKTLLAHSIQGIHHESSEVRVHALTKLRKILKDKMMELSNYVLNNESAETVVSELVSALLLGCRETDSHTQCLYGQCLGELGAIDPGRLELTTRDPEGKLSKFYTAIDQDNFAFDLINVVVKAFLTATEPRVQDCASFALQELLQIYDISSQGETQDVNPNSQLWKKFPEDTKEILVPLLNSKYKLNLDTKCAKYPRPLYGSERGKNFKEWVSNWTGYLITKVKEGKASKVFLACSAVKRHNKQVALYILPHVVLHVLLDGTTEDIKEILDELMEVLRHIQKAKCGQESASNFHHISAQTVFSIVDYLTMWRNLSVQVTGTTVATEQGDSAYQTVNTFIRQIPQDVFAQACMNCKAYARSLRHFELFLASGQNIQHHLDFMQRLFVLMDEPDGVLGVAATRSSHPTLMQQILTHETLGQQQDAQACYEQAIEQEPDEISHHHGLLRSLMDLAQPYTALRLTSGILEDRPRWTPQLNTYCIEAAWKLGQWEKLDKSLKCESSSSRNWPVLVGRILMAAKEKNELDFIELLDVARKEQMGPLSAASMEVGSYIRGYENILRLHMINEIEEFFQVLEEFPMDKEDTRDLIMLPSATNLLPKWQARLQMAQSSFRTQEPILTLRRTLSSLTQKERHVGLDTQIGKWWLWSAKVARKAGYLQSAYGYLLQASSYELPEFYVEKAKWLHEKGETVAAIACLDKGIQQHFCSVSDLNKGAQLNNSLKQVYAQSLLLYGCYSEETSNLETNSIVKLYKDVIEICPQWEHGYFHLAKYYDRIMNTMIEDKDRADKQGEFIIHVVSNFGLSLKYGNQHIYQSLPRLLSLWLDYGTTVLETEKRDKGKLTPKLQVQRSVLKRINDKIHLFNQQLCPYQMFTAFPQLISRICHAQPEVFQQLEEIISHLLVEYPHQAMWMMMAVSKSSYQMRVRRCQDIFATAIRKNAFLSKLIQDCKKLTERLLELCEKDFGACQTVSLSQTFKPLKRLFDDSSFSHILLPLQSSVTVKLPSTVSDDIQHSPFPDNQIYIRGFTDTIEILPSLQKPKKITLVGSDGQFYVMMCKPKDDLRKDCRLMEFNSVVNRFLRRDAESRRRGLLIRTYTVTPLNEECGLIEWVNNTSGLRHILVKLYKERGLYVTGKELKALNPSLTSALEVKMKVYKEKLLPRYPPIFPEWFLRTFPDPTSWYSARVSYARTTAVMSIVGYILGLGDRHGENILFDSTTGDCVHVDFNCLFNKGETFEWAERVPFRLTHNMIAALGPLGYEGLFRRTSEMTLKVIRDQMDSLMSVLKPFIYDPLVEWSKSTKAQRTIATDSGEINNELAVSHVQNIEDRMRGILKTKAKPRCLPLSIEGHIDYLIK</sequence>
<dbReference type="InterPro" id="IPR003151">
    <property type="entry name" value="PIK-rel_kinase_FAT"/>
</dbReference>
<dbReference type="CDD" id="cd00892">
    <property type="entry name" value="PIKKc_ATR"/>
    <property type="match status" value="1"/>
</dbReference>
<dbReference type="InterPro" id="IPR050517">
    <property type="entry name" value="DDR_Repair_Kinase"/>
</dbReference>
<dbReference type="InterPro" id="IPR011989">
    <property type="entry name" value="ARM-like"/>
</dbReference>
<keyword evidence="4" id="KW-0723">Serine/threonine-protein kinase</keyword>
<evidence type="ECO:0000256" key="10">
    <source>
        <dbReference type="ARBA" id="ARBA00023204"/>
    </source>
</evidence>
<dbReference type="Gene3D" id="1.25.40.10">
    <property type="entry name" value="Tetratricopeptide repeat domain"/>
    <property type="match status" value="1"/>
</dbReference>
<dbReference type="PROSITE" id="PS50290">
    <property type="entry name" value="PI3_4_KINASE_3"/>
    <property type="match status" value="1"/>
</dbReference>
<dbReference type="SMART" id="SM00802">
    <property type="entry name" value="UME"/>
    <property type="match status" value="1"/>
</dbReference>